<reference evidence="1 2" key="2">
    <citation type="journal article" date="2015" name="J. Bacteriol.">
        <title>Genomic, proteomic, and biochemical analysis of the organohalide respiratory pathway in Desulfitobacterium dehalogenans.</title>
        <authorList>
            <person name="Kruse T."/>
            <person name="van de Pas B.A."/>
            <person name="Atteia A."/>
            <person name="Krab K."/>
            <person name="Hagen W.R."/>
            <person name="Goodwin L."/>
            <person name="Chain P."/>
            <person name="Boeren S."/>
            <person name="Maphosa F."/>
            <person name="Schraa G."/>
            <person name="de Vos W.M."/>
            <person name="van der Oost J."/>
            <person name="Smidt H."/>
            <person name="Stams A.J."/>
        </authorList>
    </citation>
    <scope>NUCLEOTIDE SEQUENCE [LARGE SCALE GENOMIC DNA]</scope>
    <source>
        <strain evidence="2">ATCC 51507 / DSM 9161 / JW/IU-DC1</strain>
    </source>
</reference>
<evidence type="ECO:0000313" key="1">
    <source>
        <dbReference type="EMBL" id="AFL99524.1"/>
    </source>
</evidence>
<dbReference type="EMBL" id="CP003348">
    <property type="protein sequence ID" value="AFL99524.1"/>
    <property type="molecule type" value="Genomic_DNA"/>
</dbReference>
<evidence type="ECO:0000313" key="2">
    <source>
        <dbReference type="Proteomes" id="UP000006053"/>
    </source>
</evidence>
<dbReference type="RefSeq" id="WP_014793016.1">
    <property type="nucleotide sequence ID" value="NC_018017.1"/>
</dbReference>
<reference evidence="2" key="1">
    <citation type="submission" date="2012-06" db="EMBL/GenBank/DDBJ databases">
        <title>Complete sequence of Desulfitobacterium dehalogenans ATCC 51507.</title>
        <authorList>
            <person name="Lucas S."/>
            <person name="Han J."/>
            <person name="Lapidus A."/>
            <person name="Cheng J.-F."/>
            <person name="Goodwin L."/>
            <person name="Pitluck S."/>
            <person name="Peters L."/>
            <person name="Ovchinnikova G."/>
            <person name="Teshima H."/>
            <person name="Detter J.C."/>
            <person name="Han C."/>
            <person name="Tapia R."/>
            <person name="Land M."/>
            <person name="Hauser L."/>
            <person name="Kyrpides N."/>
            <person name="Ivanova N."/>
            <person name="Pagani I."/>
            <person name="Kruse T."/>
            <person name="de Vos W.M."/>
            <person name="Smidt H."/>
            <person name="Woyke T."/>
        </authorList>
    </citation>
    <scope>NUCLEOTIDE SEQUENCE [LARGE SCALE GENOMIC DNA]</scope>
    <source>
        <strain evidence="2">ATCC 51507 / DSM 9161 / JW/IU-DC1</strain>
    </source>
</reference>
<dbReference type="KEGG" id="ddh:Desde_1092"/>
<protein>
    <submittedName>
        <fullName evidence="1">Phage regulatory protein Rha (Phage_pRha)</fullName>
    </submittedName>
</protein>
<proteinExistence type="predicted"/>
<keyword evidence="2" id="KW-1185">Reference proteome</keyword>
<dbReference type="Proteomes" id="UP000006053">
    <property type="component" value="Chromosome"/>
</dbReference>
<dbReference type="OrthoDB" id="9812611at2"/>
<dbReference type="STRING" id="756499.Desde_1092"/>
<organism evidence="1 2">
    <name type="scientific">Desulfitobacterium dehalogenans (strain ATCC 51507 / DSM 9161 / JW/IU-DC1)</name>
    <dbReference type="NCBI Taxonomy" id="756499"/>
    <lineage>
        <taxon>Bacteria</taxon>
        <taxon>Bacillati</taxon>
        <taxon>Bacillota</taxon>
        <taxon>Clostridia</taxon>
        <taxon>Eubacteriales</taxon>
        <taxon>Desulfitobacteriaceae</taxon>
        <taxon>Desulfitobacterium</taxon>
    </lineage>
</organism>
<dbReference type="AlphaFoldDB" id="I4A6E0"/>
<gene>
    <name evidence="1" type="ordered locus">Desde_1092</name>
</gene>
<name>I4A6E0_DESDJ</name>
<sequence length="226" mass="26120">MNELVIIKGNEVKTNSIIVAEGTGNAHESIVRMVRRYEDQFKLLGKLEYSDYLKSNSLGSSGRMYLLNEQQATFLMTLLSNKEMIVRFKLRLTQEFFRMREFIREKQSAEWKQARITGKQVRREETDVILTKLIPLAESQGSKNAGKLYMNYSKLVNITLGIEAGRRENLPLSYIEAIKFLERAIENIISQEVDKGTHYKEIYQVCKAKCQIIKDLAFLPSLKLIS</sequence>
<dbReference type="HOGENOM" id="CLU_046670_9_0_9"/>
<accession>I4A6E0</accession>
<dbReference type="InterPro" id="IPR014054">
    <property type="entry name" value="Phage_regulatory_Rha"/>
</dbReference>
<dbReference type="Pfam" id="PF09669">
    <property type="entry name" value="Phage_pRha"/>
    <property type="match status" value="1"/>
</dbReference>
<dbReference type="eggNOG" id="COG3646">
    <property type="taxonomic scope" value="Bacteria"/>
</dbReference>